<dbReference type="Proteomes" id="UP000502706">
    <property type="component" value="Chromosome"/>
</dbReference>
<feature type="compositionally biased region" description="Low complexity" evidence="1">
    <location>
        <begin position="274"/>
        <end position="299"/>
    </location>
</feature>
<keyword evidence="2" id="KW-0472">Membrane</keyword>
<evidence type="ECO:0000256" key="2">
    <source>
        <dbReference type="SAM" id="Phobius"/>
    </source>
</evidence>
<feature type="compositionally biased region" description="Low complexity" evidence="1">
    <location>
        <begin position="212"/>
        <end position="235"/>
    </location>
</feature>
<feature type="transmembrane region" description="Helical" evidence="2">
    <location>
        <begin position="137"/>
        <end position="159"/>
    </location>
</feature>
<keyword evidence="2" id="KW-0812">Transmembrane</keyword>
<feature type="compositionally biased region" description="Polar residues" evidence="1">
    <location>
        <begin position="179"/>
        <end position="193"/>
    </location>
</feature>
<keyword evidence="4" id="KW-1185">Reference proteome</keyword>
<dbReference type="EMBL" id="CP045121">
    <property type="protein sequence ID" value="QIN79733.1"/>
    <property type="molecule type" value="Genomic_DNA"/>
</dbReference>
<name>A0A6G8PZT2_9ACTN</name>
<accession>A0A6G8PZT2</accession>
<evidence type="ECO:0000313" key="3">
    <source>
        <dbReference type="EMBL" id="QIN79733.1"/>
    </source>
</evidence>
<proteinExistence type="predicted"/>
<dbReference type="RefSeq" id="WP_166397404.1">
    <property type="nucleotide sequence ID" value="NZ_CP045121.1"/>
</dbReference>
<protein>
    <submittedName>
        <fullName evidence="3">Uncharacterized protein</fullName>
    </submittedName>
</protein>
<feature type="region of interest" description="Disordered" evidence="1">
    <location>
        <begin position="179"/>
        <end position="299"/>
    </location>
</feature>
<feature type="region of interest" description="Disordered" evidence="1">
    <location>
        <begin position="77"/>
        <end position="114"/>
    </location>
</feature>
<keyword evidence="2" id="KW-1133">Transmembrane helix</keyword>
<organism evidence="3 4">
    <name type="scientific">Rubrobacter marinus</name>
    <dbReference type="NCBI Taxonomy" id="2653852"/>
    <lineage>
        <taxon>Bacteria</taxon>
        <taxon>Bacillati</taxon>
        <taxon>Actinomycetota</taxon>
        <taxon>Rubrobacteria</taxon>
        <taxon>Rubrobacterales</taxon>
        <taxon>Rubrobacteraceae</taxon>
        <taxon>Rubrobacter</taxon>
    </lineage>
</organism>
<reference evidence="3 4" key="1">
    <citation type="submission" date="2019-10" db="EMBL/GenBank/DDBJ databases">
        <title>Rubrobacter sp nov SCSIO 52915 isolated from a deep-sea sediment in the South China Sea.</title>
        <authorList>
            <person name="Chen R.W."/>
        </authorList>
    </citation>
    <scope>NUCLEOTIDE SEQUENCE [LARGE SCALE GENOMIC DNA]</scope>
    <source>
        <strain evidence="3 4">SCSIO 52915</strain>
    </source>
</reference>
<dbReference type="AlphaFoldDB" id="A0A6G8PZT2"/>
<evidence type="ECO:0000313" key="4">
    <source>
        <dbReference type="Proteomes" id="UP000502706"/>
    </source>
</evidence>
<feature type="transmembrane region" description="Helical" evidence="2">
    <location>
        <begin position="12"/>
        <end position="29"/>
    </location>
</feature>
<feature type="transmembrane region" description="Helical" evidence="2">
    <location>
        <begin position="35"/>
        <end position="56"/>
    </location>
</feature>
<dbReference type="KEGG" id="rmar:GBA65_15670"/>
<evidence type="ECO:0000256" key="1">
    <source>
        <dbReference type="SAM" id="MobiDB-lite"/>
    </source>
</evidence>
<sequence>MAEEEKPKQLVQPSTVIASGITAIVAALFTSRLGVAGTLIGTALTPMLMTIGVAVLNAQIEKATSRISELPTTVKGRLSTQRVRVPGTPSPEDHPPEEPDPPAPARRRDRRAPGVVERLLSIPTHLREMSPSARRRTLLTGVAAGLVAAVIGLAGVTGIEAASGGPLSCTLYEECSQSSASGEETGQSGTSFSRFLGGSEGAETQDAPTGGEQLPADEQQPAPDAQQTSQDQQYQGAPQGGNGQNEGAPESAPVEPAPQEEGQPAGQEDPGAVPQDAPQQPSASPDAEQQPVTPTEEQQ</sequence>
<gene>
    <name evidence="3" type="ORF">GBA65_15670</name>
</gene>